<dbReference type="InterPro" id="IPR035126">
    <property type="entry name" value="SCVP"/>
</dbReference>
<organism evidence="1 2">
    <name type="scientific">Oesophagostomum dentatum</name>
    <name type="common">Nodular worm</name>
    <dbReference type="NCBI Taxonomy" id="61180"/>
    <lineage>
        <taxon>Eukaryota</taxon>
        <taxon>Metazoa</taxon>
        <taxon>Ecdysozoa</taxon>
        <taxon>Nematoda</taxon>
        <taxon>Chromadorea</taxon>
        <taxon>Rhabditida</taxon>
        <taxon>Rhabditina</taxon>
        <taxon>Rhabditomorpha</taxon>
        <taxon>Strongyloidea</taxon>
        <taxon>Strongylidae</taxon>
        <taxon>Oesophagostomum</taxon>
    </lineage>
</organism>
<dbReference type="Pfam" id="PF17619">
    <property type="entry name" value="SCVP"/>
    <property type="match status" value="1"/>
</dbReference>
<proteinExistence type="predicted"/>
<accession>A0A0B1S034</accession>
<dbReference type="EMBL" id="KN609906">
    <property type="protein sequence ID" value="KHJ78304.1"/>
    <property type="molecule type" value="Genomic_DNA"/>
</dbReference>
<dbReference type="Proteomes" id="UP000053660">
    <property type="component" value="Unassembled WGS sequence"/>
</dbReference>
<evidence type="ECO:0000313" key="1">
    <source>
        <dbReference type="EMBL" id="KHJ78304.1"/>
    </source>
</evidence>
<reference evidence="1 2" key="1">
    <citation type="submission" date="2014-03" db="EMBL/GenBank/DDBJ databases">
        <title>Draft genome of the hookworm Oesophagostomum dentatum.</title>
        <authorList>
            <person name="Mitreva M."/>
        </authorList>
    </citation>
    <scope>NUCLEOTIDE SEQUENCE [LARGE SCALE GENOMIC DNA]</scope>
    <source>
        <strain evidence="1 2">OD-Hann</strain>
    </source>
</reference>
<gene>
    <name evidence="1" type="ORF">OESDEN_22076</name>
</gene>
<keyword evidence="2" id="KW-1185">Reference proteome</keyword>
<dbReference type="OrthoDB" id="5815178at2759"/>
<evidence type="ECO:0000313" key="2">
    <source>
        <dbReference type="Proteomes" id="UP000053660"/>
    </source>
</evidence>
<dbReference type="AlphaFoldDB" id="A0A0B1S034"/>
<sequence>MGSKVKRANNQTEITVVSNLIFDPFKNENHLHVFQALLDDYVQSKGLTYDKSLVKTTIKNEGGMFAVLYTIVGYDCDQVSTMIKKQNIQRDPTEWIPKASNVFKFLVTNKNSSTACRFS</sequence>
<protein>
    <submittedName>
        <fullName evidence="1">Uncharacterized protein</fullName>
    </submittedName>
</protein>
<name>A0A0B1S034_OESDE</name>